<organism evidence="1 2">
    <name type="scientific">Paenalcaligenes hominis</name>
    <dbReference type="NCBI Taxonomy" id="643674"/>
    <lineage>
        <taxon>Bacteria</taxon>
        <taxon>Pseudomonadati</taxon>
        <taxon>Pseudomonadota</taxon>
        <taxon>Betaproteobacteria</taxon>
        <taxon>Burkholderiales</taxon>
        <taxon>Alcaligenaceae</taxon>
        <taxon>Paenalcaligenes</taxon>
    </lineage>
</organism>
<dbReference type="InterPro" id="IPR014915">
    <property type="entry name" value="Phage_TLS_TfmB"/>
</dbReference>
<name>A0ABX0WM84_9BURK</name>
<gene>
    <name evidence="1" type="ORF">GGR41_000569</name>
</gene>
<dbReference type="EMBL" id="JAATIZ010000001">
    <property type="protein sequence ID" value="NJB64348.1"/>
    <property type="molecule type" value="Genomic_DNA"/>
</dbReference>
<protein>
    <submittedName>
        <fullName evidence="1">Uncharacterized protein</fullName>
    </submittedName>
</protein>
<reference evidence="1 2" key="1">
    <citation type="submission" date="2020-03" db="EMBL/GenBank/DDBJ databases">
        <title>Genomic Encyclopedia of Type Strains, Phase IV (KMG-IV): sequencing the most valuable type-strain genomes for metagenomic binning, comparative biology and taxonomic classification.</title>
        <authorList>
            <person name="Goeker M."/>
        </authorList>
    </citation>
    <scope>NUCLEOTIDE SEQUENCE [LARGE SCALE GENOMIC DNA]</scope>
    <source>
        <strain evidence="1 2">DSM 26613</strain>
    </source>
</reference>
<keyword evidence="2" id="KW-1185">Reference proteome</keyword>
<evidence type="ECO:0000313" key="2">
    <source>
        <dbReference type="Proteomes" id="UP000783934"/>
    </source>
</evidence>
<sequence length="60" mass="6883">MQVFQAMGTQWRMGFNGPVGLDYNVLPMMIKQLGVPKKERKRVLGDVMVMERAALRAMKE</sequence>
<dbReference type="Proteomes" id="UP000783934">
    <property type="component" value="Unassembled WGS sequence"/>
</dbReference>
<accession>A0ABX0WM84</accession>
<evidence type="ECO:0000313" key="1">
    <source>
        <dbReference type="EMBL" id="NJB64348.1"/>
    </source>
</evidence>
<dbReference type="Pfam" id="PF08809">
    <property type="entry name" value="DUF1799"/>
    <property type="match status" value="1"/>
</dbReference>
<comment type="caution">
    <text evidence="1">The sequence shown here is derived from an EMBL/GenBank/DDBJ whole genome shotgun (WGS) entry which is preliminary data.</text>
</comment>
<proteinExistence type="predicted"/>